<dbReference type="NCBIfam" id="TIGR03021">
    <property type="entry name" value="pilP_fam"/>
    <property type="match status" value="1"/>
</dbReference>
<evidence type="ECO:0000313" key="2">
    <source>
        <dbReference type="EMBL" id="KAB8065242.1"/>
    </source>
</evidence>
<feature type="signal peptide" evidence="1">
    <location>
        <begin position="1"/>
        <end position="24"/>
    </location>
</feature>
<dbReference type="Proteomes" id="UP000468717">
    <property type="component" value="Unassembled WGS sequence"/>
</dbReference>
<evidence type="ECO:0000256" key="1">
    <source>
        <dbReference type="SAM" id="SignalP"/>
    </source>
</evidence>
<reference evidence="2 3" key="1">
    <citation type="submission" date="2019-10" db="EMBL/GenBank/DDBJ databases">
        <title>Three novel species isolated from a subtropical stream in China.</title>
        <authorList>
            <person name="Lu H."/>
        </authorList>
    </citation>
    <scope>NUCLEOTIDE SEQUENCE [LARGE SCALE GENOMIC DNA]</scope>
    <source>
        <strain evidence="2 3">FT13W</strain>
    </source>
</reference>
<comment type="caution">
    <text evidence="2">The sequence shown here is derived from an EMBL/GenBank/DDBJ whole genome shotgun (WGS) entry which is preliminary data.</text>
</comment>
<gene>
    <name evidence="2" type="primary">pilP</name>
    <name evidence="2" type="ORF">GCN75_09580</name>
</gene>
<proteinExistence type="predicted"/>
<accession>A0A6I1I2Z9</accession>
<organism evidence="2 3">
    <name type="scientific">Janthinobacterium violaceinigrum</name>
    <dbReference type="NCBI Taxonomy" id="2654252"/>
    <lineage>
        <taxon>Bacteria</taxon>
        <taxon>Pseudomonadati</taxon>
        <taxon>Pseudomonadota</taxon>
        <taxon>Betaproteobacteria</taxon>
        <taxon>Burkholderiales</taxon>
        <taxon>Oxalobacteraceae</taxon>
        <taxon>Janthinobacterium</taxon>
    </lineage>
</organism>
<dbReference type="RefSeq" id="WP_152282316.1">
    <property type="nucleotide sequence ID" value="NZ_WFLI01000008.1"/>
</dbReference>
<feature type="chain" id="PRO_5026249120" evidence="1">
    <location>
        <begin position="25"/>
        <end position="167"/>
    </location>
</feature>
<sequence>MQTSLKLLALAAALSLVLSGMARAQNSAAADLTQLEAETTLLKARARKLDVQAQIATRQAEIGRLAAPVASAGANITVRAIEGIGTPLYATLQLDNGEMVDVKAGDVLANGVKVVSVTRDTVMVQRKRGKPFRLASAIAALRQAPPALALPLPAGLPPMPPPPGSAR</sequence>
<keyword evidence="3" id="KW-1185">Reference proteome</keyword>
<name>A0A6I1I2Z9_9BURK</name>
<protein>
    <submittedName>
        <fullName evidence="2">Type IV pilus biogenesis protein PilP</fullName>
    </submittedName>
</protein>
<dbReference type="EMBL" id="WFLI01000008">
    <property type="protein sequence ID" value="KAB8065242.1"/>
    <property type="molecule type" value="Genomic_DNA"/>
</dbReference>
<evidence type="ECO:0000313" key="3">
    <source>
        <dbReference type="Proteomes" id="UP000468717"/>
    </source>
</evidence>
<dbReference type="AlphaFoldDB" id="A0A6I1I2Z9"/>
<dbReference type="InterPro" id="IPR022753">
    <property type="entry name" value="T4SS_pilus_biogen_PilP"/>
</dbReference>
<keyword evidence="1" id="KW-0732">Signal</keyword>